<feature type="signal peptide" evidence="4">
    <location>
        <begin position="1"/>
        <end position="22"/>
    </location>
</feature>
<keyword evidence="1" id="KW-0325">Glycoprotein</keyword>
<dbReference type="GO" id="GO:0005615">
    <property type="term" value="C:extracellular space"/>
    <property type="evidence" value="ECO:0007669"/>
    <property type="project" value="TreeGrafter"/>
</dbReference>
<dbReference type="InterPro" id="IPR003006">
    <property type="entry name" value="Ig/MHC_CS"/>
</dbReference>
<feature type="chain" id="PRO_5017202783" description="Immunoglobulin C1-set domain-containing protein" evidence="4">
    <location>
        <begin position="23"/>
        <end position="372"/>
    </location>
</feature>
<evidence type="ECO:0000256" key="4">
    <source>
        <dbReference type="SAM" id="SignalP"/>
    </source>
</evidence>
<dbReference type="SMART" id="SM00407">
    <property type="entry name" value="IGc1"/>
    <property type="match status" value="1"/>
</dbReference>
<name>A0A3B4CFX7_PYGNA</name>
<feature type="domain" description="Immunoglobulin C1-set" evidence="5">
    <location>
        <begin position="221"/>
        <end position="293"/>
    </location>
</feature>
<dbReference type="AlphaFoldDB" id="A0A3B4CFX7"/>
<keyword evidence="3" id="KW-1133">Transmembrane helix</keyword>
<keyword evidence="3" id="KW-0472">Membrane</keyword>
<keyword evidence="2" id="KW-0393">Immunoglobulin domain</keyword>
<keyword evidence="4" id="KW-0732">Signal</keyword>
<dbReference type="InterPro" id="IPR037055">
    <property type="entry name" value="MHC_I-like_Ag-recog_sf"/>
</dbReference>
<dbReference type="Pfam" id="PF00129">
    <property type="entry name" value="MHC_I"/>
    <property type="match status" value="1"/>
</dbReference>
<dbReference type="SUPFAM" id="SSF48726">
    <property type="entry name" value="Immunoglobulin"/>
    <property type="match status" value="1"/>
</dbReference>
<dbReference type="InterPro" id="IPR036179">
    <property type="entry name" value="Ig-like_dom_sf"/>
</dbReference>
<evidence type="ECO:0000313" key="6">
    <source>
        <dbReference type="Ensembl" id="ENSPNAP00000009776.1"/>
    </source>
</evidence>
<protein>
    <recommendedName>
        <fullName evidence="5">Immunoglobulin C1-set domain-containing protein</fullName>
    </recommendedName>
</protein>
<evidence type="ECO:0000256" key="2">
    <source>
        <dbReference type="ARBA" id="ARBA00023319"/>
    </source>
</evidence>
<dbReference type="PANTHER" id="PTHR16675:SF193">
    <property type="entry name" value="LOC571647 PROTEIN-RELATED"/>
    <property type="match status" value="1"/>
</dbReference>
<dbReference type="Pfam" id="PF07654">
    <property type="entry name" value="C1-set"/>
    <property type="match status" value="1"/>
</dbReference>
<feature type="transmembrane region" description="Helical" evidence="3">
    <location>
        <begin position="308"/>
        <end position="331"/>
    </location>
</feature>
<dbReference type="SUPFAM" id="SSF54452">
    <property type="entry name" value="MHC antigen-recognition domain"/>
    <property type="match status" value="1"/>
</dbReference>
<evidence type="ECO:0000313" key="7">
    <source>
        <dbReference type="Proteomes" id="UP001501920"/>
    </source>
</evidence>
<dbReference type="GO" id="GO:0006955">
    <property type="term" value="P:immune response"/>
    <property type="evidence" value="ECO:0007669"/>
    <property type="project" value="TreeGrafter"/>
</dbReference>
<sequence>MVHAGSVLALLGLSFLLPGVVGEKHSLFYLCTVQSRNSTDRIYEFSTVTLLDDRQIDSYSSTDGVRTPKQDWMKDMKESEWTAGTDNLKYDGHQLNKILDIQMKDFRHDESDGHTLQWRIGCEGEKHSDGSVSVLNCINEYGYDGQSLISYNWTSRKWSAPVSQDGVTEEWNAGYGQNPVRRCEECEHWLKIYLQYNTTETKQSEVDVYVFVKKSVTDLKKLTLTCLATGFYPKEVEIKVRKVTTSLPEHLLSSSGVRPNDDGTYQLKKSVEINEDKPADYDCYVTHSSISTPVIKQWDGKCSNCQSVVIGGLVGVTIGVSGALLAVMIYFHMKKRKIRGGWTDSGHTDTNCKEDVDHGLVSLNLLNNKIPR</sequence>
<dbReference type="PROSITE" id="PS00290">
    <property type="entry name" value="IG_MHC"/>
    <property type="match status" value="1"/>
</dbReference>
<reference evidence="6" key="2">
    <citation type="submission" date="2025-08" db="UniProtKB">
        <authorList>
            <consortium name="Ensembl"/>
        </authorList>
    </citation>
    <scope>IDENTIFICATION</scope>
</reference>
<reference evidence="6" key="3">
    <citation type="submission" date="2025-09" db="UniProtKB">
        <authorList>
            <consortium name="Ensembl"/>
        </authorList>
    </citation>
    <scope>IDENTIFICATION</scope>
</reference>
<dbReference type="OrthoDB" id="8889622at2759"/>
<dbReference type="InterPro" id="IPR011161">
    <property type="entry name" value="MHC_I-like_Ag-recog"/>
</dbReference>
<dbReference type="InterPro" id="IPR003597">
    <property type="entry name" value="Ig_C1-set"/>
</dbReference>
<dbReference type="GeneTree" id="ENSGT01150000287002"/>
<dbReference type="InterPro" id="IPR011162">
    <property type="entry name" value="MHC_I/II-like_Ag-recog"/>
</dbReference>
<evidence type="ECO:0000259" key="5">
    <source>
        <dbReference type="SMART" id="SM00407"/>
    </source>
</evidence>
<evidence type="ECO:0000256" key="3">
    <source>
        <dbReference type="SAM" id="Phobius"/>
    </source>
</evidence>
<organism evidence="6 7">
    <name type="scientific">Pygocentrus nattereri</name>
    <name type="common">Red-bellied piranha</name>
    <dbReference type="NCBI Taxonomy" id="42514"/>
    <lineage>
        <taxon>Eukaryota</taxon>
        <taxon>Metazoa</taxon>
        <taxon>Chordata</taxon>
        <taxon>Craniata</taxon>
        <taxon>Vertebrata</taxon>
        <taxon>Euteleostomi</taxon>
        <taxon>Actinopterygii</taxon>
        <taxon>Neopterygii</taxon>
        <taxon>Teleostei</taxon>
        <taxon>Ostariophysi</taxon>
        <taxon>Characiformes</taxon>
        <taxon>Characoidei</taxon>
        <taxon>Pygocentrus</taxon>
    </lineage>
</organism>
<dbReference type="Ensembl" id="ENSPNAT00000016228.2">
    <property type="protein sequence ID" value="ENSPNAP00000009776.1"/>
    <property type="gene ID" value="ENSPNAG00000015249.2"/>
</dbReference>
<dbReference type="Gene3D" id="2.60.40.10">
    <property type="entry name" value="Immunoglobulins"/>
    <property type="match status" value="1"/>
</dbReference>
<evidence type="ECO:0000256" key="1">
    <source>
        <dbReference type="ARBA" id="ARBA00023180"/>
    </source>
</evidence>
<dbReference type="Proteomes" id="UP001501920">
    <property type="component" value="Chromosome 11"/>
</dbReference>
<proteinExistence type="predicted"/>
<dbReference type="InterPro" id="IPR013783">
    <property type="entry name" value="Ig-like_fold"/>
</dbReference>
<dbReference type="Gene3D" id="3.30.500.10">
    <property type="entry name" value="MHC class I-like antigen recognition-like"/>
    <property type="match status" value="1"/>
</dbReference>
<keyword evidence="7" id="KW-1185">Reference proteome</keyword>
<dbReference type="InterPro" id="IPR050208">
    <property type="entry name" value="MHC_class-I_related"/>
</dbReference>
<dbReference type="PANTHER" id="PTHR16675">
    <property type="entry name" value="MHC CLASS I-RELATED"/>
    <property type="match status" value="1"/>
</dbReference>
<dbReference type="GeneID" id="108415486"/>
<accession>A0A3B4CFX7</accession>
<dbReference type="RefSeq" id="XP_017544012.1">
    <property type="nucleotide sequence ID" value="XM_017688523.2"/>
</dbReference>
<dbReference type="STRING" id="42514.ENSPNAP00000009776"/>
<dbReference type="GO" id="GO:0009897">
    <property type="term" value="C:external side of plasma membrane"/>
    <property type="evidence" value="ECO:0007669"/>
    <property type="project" value="TreeGrafter"/>
</dbReference>
<keyword evidence="3" id="KW-0812">Transmembrane</keyword>
<reference evidence="6 7" key="1">
    <citation type="submission" date="2020-10" db="EMBL/GenBank/DDBJ databases">
        <title>Pygocentrus nattereri (red-bellied piranha) genome, fPygNat1, primary haplotype.</title>
        <authorList>
            <person name="Myers G."/>
            <person name="Meyer A."/>
            <person name="Karagic N."/>
            <person name="Pippel M."/>
            <person name="Winkler S."/>
            <person name="Tracey A."/>
            <person name="Wood J."/>
            <person name="Formenti G."/>
            <person name="Howe K."/>
            <person name="Fedrigo O."/>
            <person name="Jarvis E.D."/>
        </authorList>
    </citation>
    <scope>NUCLEOTIDE SEQUENCE [LARGE SCALE GENOMIC DNA]</scope>
</reference>
<dbReference type="OMA" id="FNCTSEM"/>